<feature type="domain" description="Di-haem cytochrome c peroxidase" evidence="6">
    <location>
        <begin position="66"/>
        <end position="210"/>
    </location>
</feature>
<keyword evidence="3" id="KW-0560">Oxidoreductase</keyword>
<dbReference type="Proteomes" id="UP000016584">
    <property type="component" value="Unassembled WGS sequence"/>
</dbReference>
<sequence>MGVVIIVAFNKKEETPDLALLRKSYEQDSRLWPAPFVDSGVHWVELGTLVSPPALSTLDSVERARQLLGKMLFFEPRLSATKQISCSSCHAPDLSWTDGRQIAIGHNHRVGKRNTMSLQNVWIQQELFWLGRVENSGKGALQPLVDPLEMNTPIEVALEHINAVSGYTPFIHRAFAKKTLDEESLGIALSSYIKSLASHRTRFDNFLDGRYRALSDEQVYGLHLFRTKARCINCHNGPFFTDFSYHNLGFSRFGTEKQDLGRYDVTGNPEDVGKFRTPSLRNAARTGPWFHDGSFQDLFLVVNMYNAGMPQPRPRKGQEESPLFPKQDPLLKPLNLTIEERNAIVRFLEAISSVPMSVKRPSLPELD</sequence>
<feature type="binding site" description="covalent" evidence="4">
    <location>
        <position position="89"/>
    </location>
    <ligand>
        <name>heme c</name>
        <dbReference type="ChEBI" id="CHEBI:61717"/>
        <label>1</label>
    </ligand>
</feature>
<comment type="subcellular location">
    <subcellularLocation>
        <location evidence="1">Cell envelope</location>
    </subcellularLocation>
</comment>
<evidence type="ECO:0000256" key="5">
    <source>
        <dbReference type="PIRSR" id="PIRSR000294-2"/>
    </source>
</evidence>
<feature type="binding site" description="covalent" evidence="4">
    <location>
        <position position="86"/>
    </location>
    <ligand>
        <name>heme c</name>
        <dbReference type="ChEBI" id="CHEBI:61717"/>
        <label>1</label>
    </ligand>
</feature>
<comment type="cofactor">
    <cofactor evidence="4">
        <name>heme</name>
        <dbReference type="ChEBI" id="CHEBI:30413"/>
    </cofactor>
    <text evidence="4">Binds 2 heme groups.</text>
</comment>
<feature type="binding site" description="axial binding residue" evidence="5">
    <location>
        <position position="106"/>
    </location>
    <ligand>
        <name>heme c</name>
        <dbReference type="ChEBI" id="CHEBI:61717"/>
        <label>1</label>
    </ligand>
    <ligandPart>
        <name>Fe</name>
        <dbReference type="ChEBI" id="CHEBI:18248"/>
    </ligandPart>
</feature>
<dbReference type="PANTHER" id="PTHR30600:SF10">
    <property type="entry name" value="BLL6722 PROTEIN"/>
    <property type="match status" value="1"/>
</dbReference>
<dbReference type="PIRSF" id="PIRSF000294">
    <property type="entry name" value="Cytochrome-c_peroxidase"/>
    <property type="match status" value="1"/>
</dbReference>
<proteinExistence type="predicted"/>
<dbReference type="GO" id="GO:0004130">
    <property type="term" value="F:cytochrome-c peroxidase activity"/>
    <property type="evidence" value="ECO:0007669"/>
    <property type="project" value="TreeGrafter"/>
</dbReference>
<dbReference type="GO" id="GO:0009055">
    <property type="term" value="F:electron transfer activity"/>
    <property type="evidence" value="ECO:0007669"/>
    <property type="project" value="InterPro"/>
</dbReference>
<dbReference type="Pfam" id="PF03150">
    <property type="entry name" value="CCP_MauG"/>
    <property type="match status" value="1"/>
</dbReference>
<keyword evidence="5" id="KW-0479">Metal-binding</keyword>
<name>U2HPS3_9SPHI</name>
<protein>
    <recommendedName>
        <fullName evidence="6">Di-haem cytochrome c peroxidase domain-containing protein</fullName>
    </recommendedName>
</protein>
<feature type="binding site" description="axial binding residue" evidence="5">
    <location>
        <position position="90"/>
    </location>
    <ligand>
        <name>heme c</name>
        <dbReference type="ChEBI" id="CHEBI:61717"/>
        <label>1</label>
    </ligand>
    <ligandPart>
        <name>Fe</name>
        <dbReference type="ChEBI" id="CHEBI:18248"/>
    </ligandPart>
</feature>
<dbReference type="InterPro" id="IPR051395">
    <property type="entry name" value="Cytochrome_c_Peroxidase/MauG"/>
</dbReference>
<dbReference type="GO" id="GO:0020037">
    <property type="term" value="F:heme binding"/>
    <property type="evidence" value="ECO:0007669"/>
    <property type="project" value="InterPro"/>
</dbReference>
<reference evidence="7 8" key="1">
    <citation type="journal article" date="2013" name="Genome Announc.">
        <title>The Draft Genome Sequence of Sphingomonas paucimobilis Strain HER1398 (Proteobacteria), Host to the Giant PAU Phage, Indicates That It Is a Member of the Genus Sphingobacterium (Bacteroidetes).</title>
        <authorList>
            <person name="White R.A.III."/>
            <person name="Suttle C.A."/>
        </authorList>
    </citation>
    <scope>NUCLEOTIDE SEQUENCE [LARGE SCALE GENOMIC DNA]</scope>
    <source>
        <strain evidence="7 8">HER1398</strain>
    </source>
</reference>
<gene>
    <name evidence="7" type="ORF">M472_01650</name>
</gene>
<evidence type="ECO:0000256" key="1">
    <source>
        <dbReference type="ARBA" id="ARBA00004196"/>
    </source>
</evidence>
<keyword evidence="4" id="KW-0349">Heme</keyword>
<dbReference type="InterPro" id="IPR026259">
    <property type="entry name" value="MauG/Cytc_peroxidase"/>
</dbReference>
<dbReference type="PANTHER" id="PTHR30600">
    <property type="entry name" value="CYTOCHROME C PEROXIDASE-RELATED"/>
    <property type="match status" value="1"/>
</dbReference>
<comment type="PTM">
    <text evidence="4">Binds 2 heme groups per subunit.</text>
</comment>
<evidence type="ECO:0000256" key="3">
    <source>
        <dbReference type="ARBA" id="ARBA00023002"/>
    </source>
</evidence>
<accession>U2HPS3</accession>
<comment type="caution">
    <text evidence="7">The sequence shown here is derived from an EMBL/GenBank/DDBJ whole genome shotgun (WGS) entry which is preliminary data.</text>
</comment>
<keyword evidence="8" id="KW-1185">Reference proteome</keyword>
<keyword evidence="5" id="KW-0408">Iron</keyword>
<feature type="binding site" description="covalent" evidence="4">
    <location>
        <position position="234"/>
    </location>
    <ligand>
        <name>heme c</name>
        <dbReference type="ChEBI" id="CHEBI:61717"/>
        <label>2</label>
    </ligand>
</feature>
<dbReference type="AlphaFoldDB" id="U2HPS3"/>
<dbReference type="Gene3D" id="1.10.760.10">
    <property type="entry name" value="Cytochrome c-like domain"/>
    <property type="match status" value="2"/>
</dbReference>
<feature type="binding site" description="axial binding residue" evidence="5">
    <location>
        <position position="235"/>
    </location>
    <ligand>
        <name>heme c</name>
        <dbReference type="ChEBI" id="CHEBI:61717"/>
        <label>2</label>
    </ligand>
    <ligandPart>
        <name>Fe</name>
        <dbReference type="ChEBI" id="CHEBI:18248"/>
    </ligandPart>
</feature>
<evidence type="ECO:0000313" key="8">
    <source>
        <dbReference type="Proteomes" id="UP000016584"/>
    </source>
</evidence>
<dbReference type="GO" id="GO:0046872">
    <property type="term" value="F:metal ion binding"/>
    <property type="evidence" value="ECO:0007669"/>
    <property type="project" value="UniProtKB-KW"/>
</dbReference>
<evidence type="ECO:0000313" key="7">
    <source>
        <dbReference type="EMBL" id="ERJ57462.1"/>
    </source>
</evidence>
<evidence type="ECO:0000259" key="6">
    <source>
        <dbReference type="Pfam" id="PF03150"/>
    </source>
</evidence>
<evidence type="ECO:0000256" key="2">
    <source>
        <dbReference type="ARBA" id="ARBA00022729"/>
    </source>
</evidence>
<organism evidence="7 8">
    <name type="scientific">Sphingobacterium paucimobilis HER1398</name>
    <dbReference type="NCBI Taxonomy" id="1346330"/>
    <lineage>
        <taxon>Bacteria</taxon>
        <taxon>Pseudomonadati</taxon>
        <taxon>Bacteroidota</taxon>
        <taxon>Sphingobacteriia</taxon>
        <taxon>Sphingobacteriales</taxon>
        <taxon>Sphingobacteriaceae</taxon>
        <taxon>Sphingobacterium</taxon>
    </lineage>
</organism>
<dbReference type="STRING" id="1346330.M472_01650"/>
<dbReference type="SUPFAM" id="SSF46626">
    <property type="entry name" value="Cytochrome c"/>
    <property type="match status" value="2"/>
</dbReference>
<dbReference type="InterPro" id="IPR004852">
    <property type="entry name" value="Di-haem_cyt_c_peroxidsae"/>
</dbReference>
<dbReference type="InterPro" id="IPR036909">
    <property type="entry name" value="Cyt_c-like_dom_sf"/>
</dbReference>
<dbReference type="eggNOG" id="COG1858">
    <property type="taxonomic scope" value="Bacteria"/>
</dbReference>
<dbReference type="PATRIC" id="fig|1346330.5.peg.4196"/>
<dbReference type="EMBL" id="ATDL01000022">
    <property type="protein sequence ID" value="ERJ57462.1"/>
    <property type="molecule type" value="Genomic_DNA"/>
</dbReference>
<evidence type="ECO:0000256" key="4">
    <source>
        <dbReference type="PIRSR" id="PIRSR000294-1"/>
    </source>
</evidence>
<dbReference type="GO" id="GO:0030313">
    <property type="term" value="C:cell envelope"/>
    <property type="evidence" value="ECO:0007669"/>
    <property type="project" value="UniProtKB-SubCell"/>
</dbReference>
<feature type="binding site" description="covalent" evidence="4">
    <location>
        <position position="231"/>
    </location>
    <ligand>
        <name>heme c</name>
        <dbReference type="ChEBI" id="CHEBI:61717"/>
        <label>2</label>
    </ligand>
</feature>
<keyword evidence="2" id="KW-0732">Signal</keyword>